<proteinExistence type="predicted"/>
<keyword evidence="2" id="KW-1185">Reference proteome</keyword>
<sequence length="169" mass="19451">MIRISFNDEGVTTDFLVVSSMEKAEAFVRSLPFHLDQKGYFLLEDELPNVFYGDVGGGTVVLSRYMFRQGARIDIHLTPLDWYDATGGTRRIDAYQVDAKEVATYVATREQAFQQVQETYEKQGFRVYRAYRDSEDGEAVVIEKDGECHFLKHLDPMFVETVLRDVKTL</sequence>
<evidence type="ECO:0000313" key="2">
    <source>
        <dbReference type="Proteomes" id="UP001210339"/>
    </source>
</evidence>
<gene>
    <name evidence="1" type="ORF">O6R05_08015</name>
</gene>
<dbReference type="RefSeq" id="WP_271191468.1">
    <property type="nucleotide sequence ID" value="NZ_CP115667.1"/>
</dbReference>
<reference evidence="1 2" key="1">
    <citation type="submission" date="2023-01" db="EMBL/GenBank/DDBJ databases">
        <authorList>
            <person name="Lee S.H."/>
            <person name="Jung H.S."/>
            <person name="Yun J.U."/>
        </authorList>
    </citation>
    <scope>NUCLEOTIDE SEQUENCE [LARGE SCALE GENOMIC DNA]</scope>
    <source>
        <strain evidence="1 2">CBA3646</strain>
    </source>
</reference>
<evidence type="ECO:0000313" key="1">
    <source>
        <dbReference type="EMBL" id="WBW49937.1"/>
    </source>
</evidence>
<accession>A0ABY7QT31</accession>
<protein>
    <submittedName>
        <fullName evidence="1">Uncharacterized protein</fullName>
    </submittedName>
</protein>
<dbReference type="Proteomes" id="UP001210339">
    <property type="component" value="Chromosome"/>
</dbReference>
<organism evidence="1 2">
    <name type="scientific">Peptoniphilus equinus</name>
    <dbReference type="NCBI Taxonomy" id="3016343"/>
    <lineage>
        <taxon>Bacteria</taxon>
        <taxon>Bacillati</taxon>
        <taxon>Bacillota</taxon>
        <taxon>Tissierellia</taxon>
        <taxon>Tissierellales</taxon>
        <taxon>Peptoniphilaceae</taxon>
        <taxon>Peptoniphilus</taxon>
    </lineage>
</organism>
<name>A0ABY7QT31_9FIRM</name>
<dbReference type="EMBL" id="CP115667">
    <property type="protein sequence ID" value="WBW49937.1"/>
    <property type="molecule type" value="Genomic_DNA"/>
</dbReference>